<sequence length="55" mass="6080">MSCNFYLSGGLFAGMLGKALFRWKKGRLKLCLFSLEIGKTGVIVKILINKTACCH</sequence>
<evidence type="ECO:0000313" key="1">
    <source>
        <dbReference type="EMBL" id="VYU08562.1"/>
    </source>
</evidence>
<gene>
    <name evidence="1" type="ORF">PMLFYP103_01175</name>
</gene>
<name>A0A6N3BXL3_9BACT</name>
<dbReference type="EMBL" id="CACRUV010000018">
    <property type="protein sequence ID" value="VYU08562.1"/>
    <property type="molecule type" value="Genomic_DNA"/>
</dbReference>
<reference evidence="1" key="1">
    <citation type="submission" date="2019-11" db="EMBL/GenBank/DDBJ databases">
        <authorList>
            <person name="Feng L."/>
        </authorList>
    </citation>
    <scope>NUCLEOTIDE SEQUENCE</scope>
    <source>
        <strain evidence="1">PmerdaeLFYP103</strain>
    </source>
</reference>
<proteinExistence type="predicted"/>
<protein>
    <submittedName>
        <fullName evidence="1">Uncharacterized protein</fullName>
    </submittedName>
</protein>
<accession>A0A6N3BXL3</accession>
<dbReference type="AlphaFoldDB" id="A0A6N3BXL3"/>
<organism evidence="1">
    <name type="scientific">Parabacteroides merdae</name>
    <dbReference type="NCBI Taxonomy" id="46503"/>
    <lineage>
        <taxon>Bacteria</taxon>
        <taxon>Pseudomonadati</taxon>
        <taxon>Bacteroidota</taxon>
        <taxon>Bacteroidia</taxon>
        <taxon>Bacteroidales</taxon>
        <taxon>Tannerellaceae</taxon>
        <taxon>Parabacteroides</taxon>
    </lineage>
</organism>